<dbReference type="EC" id="3.1.2.4" evidence="2"/>
<dbReference type="GO" id="GO:0003860">
    <property type="term" value="F:3-hydroxyisobutyryl-CoA hydrolase activity"/>
    <property type="evidence" value="ECO:0007669"/>
    <property type="project" value="UniProtKB-EC"/>
</dbReference>
<evidence type="ECO:0000256" key="3">
    <source>
        <dbReference type="ARBA" id="ARBA00022801"/>
    </source>
</evidence>
<dbReference type="AlphaFoldDB" id="A0A1W1XAY5"/>
<evidence type="ECO:0000259" key="4">
    <source>
        <dbReference type="Pfam" id="PF16113"/>
    </source>
</evidence>
<dbReference type="Pfam" id="PF16113">
    <property type="entry name" value="ECH_2"/>
    <property type="match status" value="1"/>
</dbReference>
<evidence type="ECO:0000313" key="6">
    <source>
        <dbReference type="Proteomes" id="UP000192783"/>
    </source>
</evidence>
<dbReference type="PANTHER" id="PTHR43176:SF3">
    <property type="entry name" value="3-HYDROXYISOBUTYRYL-COA HYDROLASE, MITOCHONDRIAL"/>
    <property type="match status" value="1"/>
</dbReference>
<dbReference type="PANTHER" id="PTHR43176">
    <property type="entry name" value="3-HYDROXYISOBUTYRYL-COA HYDROLASE-RELATED"/>
    <property type="match status" value="1"/>
</dbReference>
<dbReference type="InterPro" id="IPR045004">
    <property type="entry name" value="ECH_dom"/>
</dbReference>
<organism evidence="5 6">
    <name type="scientific">Desulfacinum hydrothermale DSM 13146</name>
    <dbReference type="NCBI Taxonomy" id="1121390"/>
    <lineage>
        <taxon>Bacteria</taxon>
        <taxon>Pseudomonadati</taxon>
        <taxon>Thermodesulfobacteriota</taxon>
        <taxon>Syntrophobacteria</taxon>
        <taxon>Syntrophobacterales</taxon>
        <taxon>Syntrophobacteraceae</taxon>
        <taxon>Desulfacinum</taxon>
    </lineage>
</organism>
<dbReference type="SUPFAM" id="SSF52096">
    <property type="entry name" value="ClpP/crotonase"/>
    <property type="match status" value="1"/>
</dbReference>
<dbReference type="CDD" id="cd06558">
    <property type="entry name" value="crotonase-like"/>
    <property type="match status" value="1"/>
</dbReference>
<dbReference type="NCBIfam" id="NF004127">
    <property type="entry name" value="PRK05617.1"/>
    <property type="match status" value="1"/>
</dbReference>
<keyword evidence="6" id="KW-1185">Reference proteome</keyword>
<dbReference type="InterPro" id="IPR029045">
    <property type="entry name" value="ClpP/crotonase-like_dom_sf"/>
</dbReference>
<dbReference type="InterPro" id="IPR032259">
    <property type="entry name" value="HIBYL-CoA-H"/>
</dbReference>
<dbReference type="Gene3D" id="3.90.226.10">
    <property type="entry name" value="2-enoyl-CoA Hydratase, Chain A, domain 1"/>
    <property type="match status" value="1"/>
</dbReference>
<sequence length="354" mass="39294">MHLLHQEHEKDVLIKTWGSLMEIRLNRPQALNSLTTEMVQLLDAAFQRAGEDPRISMVLLTGSGSKGFCAGGDIKQLAQAVGEGQLEKAEEFFQKEYALDLSIHRFPKPVIVLAHGVTMGGGLGLAAGADAVLATSTTHMAMPETRIGFFPDVGSTGWLFHKCPPGYPEYLALTGYDLTGKECVRVGLATHYVPRLSMEELRDLLQRTASHSDSGSWRKALEEISEPVEPGDPHVDAWVRTYFAGKADMLEIMKDLSACSIHSELCQGVFQRLSERSPTAVVLTLRLLRLNQGRPLDQVFEIERKAAGWIIRQPDYLEGVRARLLDKDDNPRWQPPTLEEVGSLEHLDFLEASP</sequence>
<dbReference type="EMBL" id="FWXF01000004">
    <property type="protein sequence ID" value="SMC21205.1"/>
    <property type="molecule type" value="Genomic_DNA"/>
</dbReference>
<protein>
    <recommendedName>
        <fullName evidence="2">3-hydroxyisobutyryl-CoA hydrolase</fullName>
        <ecNumber evidence="2">3.1.2.4</ecNumber>
    </recommendedName>
</protein>
<keyword evidence="3" id="KW-0378">Hydrolase</keyword>
<comment type="catalytic activity">
    <reaction evidence="1">
        <text>3-hydroxy-2-methylpropanoyl-CoA + H2O = 3-hydroxy-2-methylpropanoate + CoA + H(+)</text>
        <dbReference type="Rhea" id="RHEA:20888"/>
        <dbReference type="ChEBI" id="CHEBI:11805"/>
        <dbReference type="ChEBI" id="CHEBI:15377"/>
        <dbReference type="ChEBI" id="CHEBI:15378"/>
        <dbReference type="ChEBI" id="CHEBI:57287"/>
        <dbReference type="ChEBI" id="CHEBI:57340"/>
        <dbReference type="EC" id="3.1.2.4"/>
    </reaction>
</comment>
<evidence type="ECO:0000313" key="5">
    <source>
        <dbReference type="EMBL" id="SMC21205.1"/>
    </source>
</evidence>
<gene>
    <name evidence="5" type="ORF">SAMN02746041_01151</name>
</gene>
<dbReference type="GO" id="GO:0006574">
    <property type="term" value="P:L-valine catabolic process"/>
    <property type="evidence" value="ECO:0007669"/>
    <property type="project" value="TreeGrafter"/>
</dbReference>
<name>A0A1W1XAY5_9BACT</name>
<evidence type="ECO:0000256" key="2">
    <source>
        <dbReference type="ARBA" id="ARBA00011915"/>
    </source>
</evidence>
<dbReference type="Proteomes" id="UP000192783">
    <property type="component" value="Unassembled WGS sequence"/>
</dbReference>
<dbReference type="STRING" id="1121390.SAMN02746041_01151"/>
<dbReference type="RefSeq" id="WP_170920372.1">
    <property type="nucleotide sequence ID" value="NZ_FWXF01000004.1"/>
</dbReference>
<proteinExistence type="predicted"/>
<feature type="domain" description="Enoyl-CoA hydratase/isomerase" evidence="4">
    <location>
        <begin position="22"/>
        <end position="342"/>
    </location>
</feature>
<evidence type="ECO:0000256" key="1">
    <source>
        <dbReference type="ARBA" id="ARBA00001709"/>
    </source>
</evidence>
<accession>A0A1W1XAY5</accession>
<reference evidence="5 6" key="1">
    <citation type="submission" date="2017-04" db="EMBL/GenBank/DDBJ databases">
        <authorList>
            <person name="Afonso C.L."/>
            <person name="Miller P.J."/>
            <person name="Scott M.A."/>
            <person name="Spackman E."/>
            <person name="Goraichik I."/>
            <person name="Dimitrov K.M."/>
            <person name="Suarez D.L."/>
            <person name="Swayne D.E."/>
        </authorList>
    </citation>
    <scope>NUCLEOTIDE SEQUENCE [LARGE SCALE GENOMIC DNA]</scope>
    <source>
        <strain evidence="5 6">DSM 13146</strain>
    </source>
</reference>